<sequence length="926" mass="102518">MHTISCISALECASFPFVWKAYSIQALRALTCEAGTDSGPEPAPLSAVVHFITPIAPDSGYFASGPVSLAAGSAFQDRKTEFCTLPGHTSEANPTIFHCASRVPSVRFIARLCTPSFKAAVLYEQHPQRPSCNSALDYAHLNVARVEEVSQLLPYSSTFILIPLFSALIFWASNGRFYIRYIDALFVCISAATGTGLSTIDLSSLTAWQQTIIVLLEIAGNQASCPRHPRDHLLTPCGIVRCLFLGSSCSSEGASLCVTWLQTLMPAHRRYFRAHLGHVISAEIERTITRKETWRSTASLRETGGRPAGAQRLRSDPNLDEYRVERKRAGANIPKPIRTDMVRRRMDVAPRLVNPMGVPARSATLDAQDSPHSAYTSARPTSVQIPDSPLHRSDPSKDHQRPQAEVGFGGFPGPGDVISGVSSKLFPTLHENFQRTLTMPRTATLIPQDHEAPAADHLAGPARRVRYLSFIADVGKNSHFRHLTEDQMLELGGVEYRALNSLMWITPLYYFGLLAISIIIITPYMVLPKWKSIYLPPMQHRKISPVWFSVFQVIGAWANTGMSLVDQNMLPFRTAYLLIIVLIICVLAGNTAYPIFFRFFIWLIAKCFPIHSRTRESLQFLLDHPRRCFIALFPSHQTWLLFFVLLLMNSTLFAGDLILNIDNPATESIPIGTRIALAFLSAAAVRSAGFQGVAVSSLVPAVQVLYVIMMYIAIYPIAMSVRATNVYEEKSLGIFDSEEDLTEPEDDKSNPVERRVAIWGKYLMRHMRRQLSFDMWWLALSLLLICIIERDGLMNPQNATWFNVFAVIFELVSGYGTVGLSLGIPYANYSFSGAWHTMSKLIICAVMLRGRHRGLPDALDRAVLLPKEFAKHPSAVAHQDPPDSARLHMASAMPQLPERPEAPSSPLSGVATHAKGTGGSSTGKSE</sequence>
<keyword evidence="2" id="KW-1185">Reference proteome</keyword>
<evidence type="ECO:0000313" key="2">
    <source>
        <dbReference type="Proteomes" id="UP001148662"/>
    </source>
</evidence>
<name>A0ACC1T2F3_9APHY</name>
<accession>A0ACC1T2F3</accession>
<dbReference type="EMBL" id="JANHOG010000775">
    <property type="protein sequence ID" value="KAJ3551624.1"/>
    <property type="molecule type" value="Genomic_DNA"/>
</dbReference>
<organism evidence="1 2">
    <name type="scientific">Phlebia brevispora</name>
    <dbReference type="NCBI Taxonomy" id="194682"/>
    <lineage>
        <taxon>Eukaryota</taxon>
        <taxon>Fungi</taxon>
        <taxon>Dikarya</taxon>
        <taxon>Basidiomycota</taxon>
        <taxon>Agaricomycotina</taxon>
        <taxon>Agaricomycetes</taxon>
        <taxon>Polyporales</taxon>
        <taxon>Meruliaceae</taxon>
        <taxon>Phlebia</taxon>
    </lineage>
</organism>
<gene>
    <name evidence="1" type="ORF">NM688_g4595</name>
</gene>
<proteinExistence type="predicted"/>
<comment type="caution">
    <text evidence="1">The sequence shown here is derived from an EMBL/GenBank/DDBJ whole genome shotgun (WGS) entry which is preliminary data.</text>
</comment>
<protein>
    <submittedName>
        <fullName evidence="1">Uncharacterized protein</fullName>
    </submittedName>
</protein>
<dbReference type="Proteomes" id="UP001148662">
    <property type="component" value="Unassembled WGS sequence"/>
</dbReference>
<evidence type="ECO:0000313" key="1">
    <source>
        <dbReference type="EMBL" id="KAJ3551624.1"/>
    </source>
</evidence>
<reference evidence="1" key="1">
    <citation type="submission" date="2022-07" db="EMBL/GenBank/DDBJ databases">
        <title>Genome Sequence of Phlebia brevispora.</title>
        <authorList>
            <person name="Buettner E."/>
        </authorList>
    </citation>
    <scope>NUCLEOTIDE SEQUENCE</scope>
    <source>
        <strain evidence="1">MPL23</strain>
    </source>
</reference>